<dbReference type="InterPro" id="IPR009057">
    <property type="entry name" value="Homeodomain-like_sf"/>
</dbReference>
<feature type="compositionally biased region" description="Basic and acidic residues" evidence="6">
    <location>
        <begin position="222"/>
        <end position="235"/>
    </location>
</feature>
<evidence type="ECO:0000256" key="5">
    <source>
        <dbReference type="PROSITE-ProRule" id="PRU00108"/>
    </source>
</evidence>
<feature type="compositionally biased region" description="Polar residues" evidence="6">
    <location>
        <begin position="273"/>
        <end position="285"/>
    </location>
</feature>
<dbReference type="PROSITE" id="PS50071">
    <property type="entry name" value="HOMEOBOX_2"/>
    <property type="match status" value="1"/>
</dbReference>
<keyword evidence="2 5" id="KW-0238">DNA-binding</keyword>
<dbReference type="GO" id="GO:0000981">
    <property type="term" value="F:DNA-binding transcription factor activity, RNA polymerase II-specific"/>
    <property type="evidence" value="ECO:0007669"/>
    <property type="project" value="TreeGrafter"/>
</dbReference>
<evidence type="ECO:0000256" key="2">
    <source>
        <dbReference type="ARBA" id="ARBA00023125"/>
    </source>
</evidence>
<name>A0A6F9DYA6_9ASCI</name>
<evidence type="ECO:0000256" key="6">
    <source>
        <dbReference type="SAM" id="MobiDB-lite"/>
    </source>
</evidence>
<evidence type="ECO:0000259" key="7">
    <source>
        <dbReference type="PROSITE" id="PS50071"/>
    </source>
</evidence>
<protein>
    <submittedName>
        <fullName evidence="8">ZHX1-like transcription factor protein</fullName>
    </submittedName>
</protein>
<sequence>MIKKYRSKRDYIKHRPRNHPNSSTPHVNKVPFGCNLCSFSSFSIRKYLLHVKDNHFVLPTTLNQDEEEPGKETENNQPTTEETNNNVIKSEVCEKPVSAIENTTTLNDSGEHETKDKLSSVSDDADLRTEQSKSIEEHVDRPSTIQESADVIVESTKSEVSCDAVDIPETCVNDAETEKPKNDDSKKYVIIRGLLDSEENKPLQEAAENDKPVEEIQIDTEAMNKDECNVSKDVADSNSLGSNQSDKGNELVETNTDEQTDAIGGANKDITPTPIQKQSSSQRLQFSKDKVSPPKSKSCSKLENIVHSLKGNLSSLSTSNSDRSNTSLSPINETKERSPKTSTSSVLLQILDKPLGSALVPVSTSLSTTTQMNHTSNDDQPMIENEVVPYAALPVPLDPLPQASNPAPQPEPGCSNVLNYHTIQNPRELFATCAERGIVSFPNMRIISYIDSNPNIRSVLLHSFSKFPYPPVEEIFYLASATKLSVPQIKNWFVGARTKFGISWSPDEVMEAWSFVGGQQVAPPQQMTSPVAVNVPAPNVHTPMPKPVQAMMNEPPAAPFPINPGPTVWMTCNCGLEHELNTSQIGMLNSMGESINEMPNNQVLQNAKRATGLPLCAVQSFFQGKCEINNKQAPKSVPKNTKRKSRKPTNNTATIPFQSPPENVTNPTVVSPIQDGLDVLYESFCIRPHPIDAEMQRLKIATGMTKSAIREYFVNKRKEVQERLRQASAKGHEIAIYENYHLWAKDVEKSTIVHQHAINLGSQFK</sequence>
<feature type="region of interest" description="Disordered" evidence="6">
    <location>
        <begin position="1"/>
        <end position="27"/>
    </location>
</feature>
<dbReference type="SUPFAM" id="SSF46689">
    <property type="entry name" value="Homeodomain-like"/>
    <property type="match status" value="1"/>
</dbReference>
<accession>A0A6F9DYA6</accession>
<dbReference type="Gene3D" id="1.10.10.60">
    <property type="entry name" value="Homeodomain-like"/>
    <property type="match status" value="2"/>
</dbReference>
<dbReference type="GO" id="GO:0005634">
    <property type="term" value="C:nucleus"/>
    <property type="evidence" value="ECO:0007669"/>
    <property type="project" value="UniProtKB-SubCell"/>
</dbReference>
<dbReference type="InterPro" id="IPR001356">
    <property type="entry name" value="HD"/>
</dbReference>
<feature type="region of interest" description="Disordered" evidence="6">
    <location>
        <begin position="220"/>
        <end position="299"/>
    </location>
</feature>
<evidence type="ECO:0000313" key="8">
    <source>
        <dbReference type="EMBL" id="CAB3267946.1"/>
    </source>
</evidence>
<evidence type="ECO:0000256" key="1">
    <source>
        <dbReference type="ARBA" id="ARBA00004123"/>
    </source>
</evidence>
<dbReference type="GO" id="GO:0003677">
    <property type="term" value="F:DNA binding"/>
    <property type="evidence" value="ECO:0007669"/>
    <property type="project" value="UniProtKB-UniRule"/>
</dbReference>
<proteinExistence type="evidence at transcript level"/>
<feature type="compositionally biased region" description="Basic and acidic residues" evidence="6">
    <location>
        <begin position="109"/>
        <end position="118"/>
    </location>
</feature>
<keyword evidence="4 5" id="KW-0539">Nucleus</keyword>
<dbReference type="PANTHER" id="PTHR15467">
    <property type="entry name" value="ZINC-FINGERS AND HOMEOBOXES RELATED"/>
    <property type="match status" value="1"/>
</dbReference>
<feature type="compositionally biased region" description="Polar residues" evidence="6">
    <location>
        <begin position="648"/>
        <end position="664"/>
    </location>
</feature>
<gene>
    <name evidence="8" type="primary">Zhx1</name>
</gene>
<feature type="DNA-binding region" description="Homeobox" evidence="5">
    <location>
        <begin position="462"/>
        <end position="504"/>
    </location>
</feature>
<feature type="compositionally biased region" description="Low complexity" evidence="6">
    <location>
        <begin position="313"/>
        <end position="329"/>
    </location>
</feature>
<feature type="domain" description="Homeobox" evidence="7">
    <location>
        <begin position="460"/>
        <end position="503"/>
    </location>
</feature>
<dbReference type="PANTHER" id="PTHR15467:SF9">
    <property type="entry name" value="HOMEOBOX DOMAIN-CONTAINING PROTEIN"/>
    <property type="match status" value="1"/>
</dbReference>
<feature type="region of interest" description="Disordered" evidence="6">
    <location>
        <begin position="60"/>
        <end position="142"/>
    </location>
</feature>
<evidence type="ECO:0000256" key="3">
    <source>
        <dbReference type="ARBA" id="ARBA00023155"/>
    </source>
</evidence>
<reference evidence="8" key="1">
    <citation type="submission" date="2020-04" db="EMBL/GenBank/DDBJ databases">
        <authorList>
            <person name="Neveu A P."/>
        </authorList>
    </citation>
    <scope>NUCLEOTIDE SEQUENCE</scope>
    <source>
        <tissue evidence="8">Whole embryo</tissue>
    </source>
</reference>
<feature type="compositionally biased region" description="Polar residues" evidence="6">
    <location>
        <begin position="236"/>
        <end position="246"/>
    </location>
</feature>
<dbReference type="AlphaFoldDB" id="A0A6F9DYA6"/>
<dbReference type="EMBL" id="LR792084">
    <property type="protein sequence ID" value="CAB3267946.1"/>
    <property type="molecule type" value="mRNA"/>
</dbReference>
<feature type="compositionally biased region" description="Low complexity" evidence="6">
    <location>
        <begin position="75"/>
        <end position="86"/>
    </location>
</feature>
<keyword evidence="3 5" id="KW-0371">Homeobox</keyword>
<comment type="subcellular location">
    <subcellularLocation>
        <location evidence="1 5">Nucleus</location>
    </subcellularLocation>
</comment>
<feature type="region of interest" description="Disordered" evidence="6">
    <location>
        <begin position="313"/>
        <end position="345"/>
    </location>
</feature>
<dbReference type="Pfam" id="PF05920">
    <property type="entry name" value="Homeobox_KN"/>
    <property type="match status" value="1"/>
</dbReference>
<dbReference type="InterPro" id="IPR008422">
    <property type="entry name" value="KN_HD"/>
</dbReference>
<evidence type="ECO:0000256" key="4">
    <source>
        <dbReference type="ARBA" id="ARBA00023242"/>
    </source>
</evidence>
<feature type="compositionally biased region" description="Basic and acidic residues" evidence="6">
    <location>
        <begin position="125"/>
        <end position="141"/>
    </location>
</feature>
<dbReference type="CDD" id="cd00086">
    <property type="entry name" value="homeodomain"/>
    <property type="match status" value="2"/>
</dbReference>
<organism evidence="8">
    <name type="scientific">Phallusia mammillata</name>
    <dbReference type="NCBI Taxonomy" id="59560"/>
    <lineage>
        <taxon>Eukaryota</taxon>
        <taxon>Metazoa</taxon>
        <taxon>Chordata</taxon>
        <taxon>Tunicata</taxon>
        <taxon>Ascidiacea</taxon>
        <taxon>Phlebobranchia</taxon>
        <taxon>Ascidiidae</taxon>
        <taxon>Phallusia</taxon>
    </lineage>
</organism>
<feature type="region of interest" description="Disordered" evidence="6">
    <location>
        <begin position="631"/>
        <end position="664"/>
    </location>
</feature>
<feature type="compositionally biased region" description="Basic residues" evidence="6">
    <location>
        <begin position="1"/>
        <end position="18"/>
    </location>
</feature>
<dbReference type="SMART" id="SM00389">
    <property type="entry name" value="HOX"/>
    <property type="match status" value="2"/>
</dbReference>